<evidence type="ECO:0000313" key="3">
    <source>
        <dbReference type="Proteomes" id="UP001179952"/>
    </source>
</evidence>
<accession>A0AAV8ZY40</accession>
<dbReference type="Gene3D" id="3.30.420.10">
    <property type="entry name" value="Ribonuclease H-like superfamily/Ribonuclease H"/>
    <property type="match status" value="1"/>
</dbReference>
<comment type="caution">
    <text evidence="2">The sequence shown here is derived from an EMBL/GenBank/DDBJ whole genome shotgun (WGS) entry which is preliminary data.</text>
</comment>
<organism evidence="2 3">
    <name type="scientific">Acorus gramineus</name>
    <name type="common">Dwarf sweet flag</name>
    <dbReference type="NCBI Taxonomy" id="55184"/>
    <lineage>
        <taxon>Eukaryota</taxon>
        <taxon>Viridiplantae</taxon>
        <taxon>Streptophyta</taxon>
        <taxon>Embryophyta</taxon>
        <taxon>Tracheophyta</taxon>
        <taxon>Spermatophyta</taxon>
        <taxon>Magnoliopsida</taxon>
        <taxon>Liliopsida</taxon>
        <taxon>Acoraceae</taxon>
        <taxon>Acorus</taxon>
    </lineage>
</organism>
<dbReference type="PANTHER" id="PTHR47723">
    <property type="entry name" value="OS05G0353850 PROTEIN"/>
    <property type="match status" value="1"/>
</dbReference>
<reference evidence="2" key="2">
    <citation type="submission" date="2023-06" db="EMBL/GenBank/DDBJ databases">
        <authorList>
            <person name="Ma L."/>
            <person name="Liu K.-W."/>
            <person name="Li Z."/>
            <person name="Hsiao Y.-Y."/>
            <person name="Qi Y."/>
            <person name="Fu T."/>
            <person name="Tang G."/>
            <person name="Zhang D."/>
            <person name="Sun W.-H."/>
            <person name="Liu D.-K."/>
            <person name="Li Y."/>
            <person name="Chen G.-Z."/>
            <person name="Liu X.-D."/>
            <person name="Liao X.-Y."/>
            <person name="Jiang Y.-T."/>
            <person name="Yu X."/>
            <person name="Hao Y."/>
            <person name="Huang J."/>
            <person name="Zhao X.-W."/>
            <person name="Ke S."/>
            <person name="Chen Y.-Y."/>
            <person name="Wu W.-L."/>
            <person name="Hsu J.-L."/>
            <person name="Lin Y.-F."/>
            <person name="Huang M.-D."/>
            <person name="Li C.-Y."/>
            <person name="Huang L."/>
            <person name="Wang Z.-W."/>
            <person name="Zhao X."/>
            <person name="Zhong W.-Y."/>
            <person name="Peng D.-H."/>
            <person name="Ahmad S."/>
            <person name="Lan S."/>
            <person name="Zhang J.-S."/>
            <person name="Tsai W.-C."/>
            <person name="Van De Peer Y."/>
            <person name="Liu Z.-J."/>
        </authorList>
    </citation>
    <scope>NUCLEOTIDE SEQUENCE</scope>
    <source>
        <strain evidence="2">SCP</strain>
        <tissue evidence="2">Leaves</tissue>
    </source>
</reference>
<reference evidence="2" key="1">
    <citation type="journal article" date="2023" name="Nat. Commun.">
        <title>Diploid and tetraploid genomes of Acorus and the evolution of monocots.</title>
        <authorList>
            <person name="Ma L."/>
            <person name="Liu K.W."/>
            <person name="Li Z."/>
            <person name="Hsiao Y.Y."/>
            <person name="Qi Y."/>
            <person name="Fu T."/>
            <person name="Tang G.D."/>
            <person name="Zhang D."/>
            <person name="Sun W.H."/>
            <person name="Liu D.K."/>
            <person name="Li Y."/>
            <person name="Chen G.Z."/>
            <person name="Liu X.D."/>
            <person name="Liao X.Y."/>
            <person name="Jiang Y.T."/>
            <person name="Yu X."/>
            <person name="Hao Y."/>
            <person name="Huang J."/>
            <person name="Zhao X.W."/>
            <person name="Ke S."/>
            <person name="Chen Y.Y."/>
            <person name="Wu W.L."/>
            <person name="Hsu J.L."/>
            <person name="Lin Y.F."/>
            <person name="Huang M.D."/>
            <person name="Li C.Y."/>
            <person name="Huang L."/>
            <person name="Wang Z.W."/>
            <person name="Zhao X."/>
            <person name="Zhong W.Y."/>
            <person name="Peng D.H."/>
            <person name="Ahmad S."/>
            <person name="Lan S."/>
            <person name="Zhang J.S."/>
            <person name="Tsai W.C."/>
            <person name="Van de Peer Y."/>
            <person name="Liu Z.J."/>
        </authorList>
    </citation>
    <scope>NUCLEOTIDE SEQUENCE</scope>
    <source>
        <strain evidence="2">SCP</strain>
    </source>
</reference>
<dbReference type="InterPro" id="IPR012337">
    <property type="entry name" value="RNaseH-like_sf"/>
</dbReference>
<evidence type="ECO:0000259" key="1">
    <source>
        <dbReference type="Pfam" id="PF13456"/>
    </source>
</evidence>
<dbReference type="InterPro" id="IPR036397">
    <property type="entry name" value="RNaseH_sf"/>
</dbReference>
<dbReference type="GO" id="GO:0004523">
    <property type="term" value="F:RNA-DNA hybrid ribonuclease activity"/>
    <property type="evidence" value="ECO:0007669"/>
    <property type="project" value="InterPro"/>
</dbReference>
<feature type="domain" description="RNase H type-1" evidence="1">
    <location>
        <begin position="186"/>
        <end position="252"/>
    </location>
</feature>
<dbReference type="InterPro" id="IPR053151">
    <property type="entry name" value="RNase_H-like"/>
</dbReference>
<dbReference type="SUPFAM" id="SSF53098">
    <property type="entry name" value="Ribonuclease H-like"/>
    <property type="match status" value="1"/>
</dbReference>
<keyword evidence="3" id="KW-1185">Reference proteome</keyword>
<dbReference type="Pfam" id="PF13456">
    <property type="entry name" value="RVT_3"/>
    <property type="match status" value="1"/>
</dbReference>
<dbReference type="PANTHER" id="PTHR47723:SF19">
    <property type="entry name" value="POLYNUCLEOTIDYL TRANSFERASE, RIBONUCLEASE H-LIKE SUPERFAMILY PROTEIN"/>
    <property type="match status" value="1"/>
</dbReference>
<protein>
    <recommendedName>
        <fullName evidence="1">RNase H type-1 domain-containing protein</fullName>
    </recommendedName>
</protein>
<sequence>MVQHISCSLCKRGQESHDRLFFACSFSCYIWKAIATKLDLRRPPSSPISQWQQWLDNLHLQEGKLKLMQAFLATSIMLIWKERCMRIYQGKERHKNLILKDVFELTQVKLSTLTLKTADPNFSQKFLGELGLQMILLQPQPQGVTWVRPTLEWVVVNSDGFRSEDCAGCGASIQDSLGRYVVGPQLKLGFSRVMFQTDSKIIEAWLKGKGHIPWRSKRVFYEIQDNLSMLDQWPIHHIHREANQPANILASKEQTLGHNLIHPNNVWPSLEEILLKDREGQTYQHTTLM</sequence>
<dbReference type="InterPro" id="IPR002156">
    <property type="entry name" value="RNaseH_domain"/>
</dbReference>
<dbReference type="CDD" id="cd06222">
    <property type="entry name" value="RNase_H_like"/>
    <property type="match status" value="1"/>
</dbReference>
<dbReference type="AlphaFoldDB" id="A0AAV8ZY40"/>
<dbReference type="EMBL" id="JAUJYN010000041">
    <property type="protein sequence ID" value="KAK1257493.1"/>
    <property type="molecule type" value="Genomic_DNA"/>
</dbReference>
<dbReference type="Proteomes" id="UP001179952">
    <property type="component" value="Unassembled WGS sequence"/>
</dbReference>
<evidence type="ECO:0000313" key="2">
    <source>
        <dbReference type="EMBL" id="KAK1257493.1"/>
    </source>
</evidence>
<proteinExistence type="predicted"/>
<gene>
    <name evidence="2" type="ORF">QJS04_geneDACA023114</name>
</gene>
<dbReference type="GO" id="GO:0003676">
    <property type="term" value="F:nucleic acid binding"/>
    <property type="evidence" value="ECO:0007669"/>
    <property type="project" value="InterPro"/>
</dbReference>
<dbReference type="InterPro" id="IPR044730">
    <property type="entry name" value="RNase_H-like_dom_plant"/>
</dbReference>
<name>A0AAV8ZY40_ACOGR</name>